<dbReference type="PROSITE" id="PS51257">
    <property type="entry name" value="PROKAR_LIPOPROTEIN"/>
    <property type="match status" value="1"/>
</dbReference>
<evidence type="ECO:0000256" key="1">
    <source>
        <dbReference type="SAM" id="SignalP"/>
    </source>
</evidence>
<reference evidence="3" key="1">
    <citation type="submission" date="2016-07" db="EMBL/GenBank/DDBJ databases">
        <title>Nontailed viruses are major unrecognized killers of bacteria in the ocean.</title>
        <authorList>
            <person name="Kauffman K."/>
            <person name="Hussain F."/>
            <person name="Yang J."/>
            <person name="Arevalo P."/>
            <person name="Brown J."/>
            <person name="Cutler M."/>
            <person name="Kelly L."/>
            <person name="Polz M.F."/>
        </authorList>
    </citation>
    <scope>NUCLEOTIDE SEQUENCE [LARGE SCALE GENOMIC DNA]</scope>
    <source>
        <strain evidence="3">10N.261.45.A10</strain>
    </source>
</reference>
<accession>A0A2N7L830</accession>
<protein>
    <submittedName>
        <fullName evidence="2">Cytidine deaminase</fullName>
    </submittedName>
</protein>
<comment type="caution">
    <text evidence="2">The sequence shown here is derived from an EMBL/GenBank/DDBJ whole genome shotgun (WGS) entry which is preliminary data.</text>
</comment>
<evidence type="ECO:0000313" key="2">
    <source>
        <dbReference type="EMBL" id="PMN90279.1"/>
    </source>
</evidence>
<dbReference type="EMBL" id="MDAL01000034">
    <property type="protein sequence ID" value="PMN90279.1"/>
    <property type="molecule type" value="Genomic_DNA"/>
</dbReference>
<sequence>MNYLQRVLAILAVVLLSGCAAKPIEITENYWTDSPQKTIAIAFVKPPAMGAHRSGAQGLLDMAINEAVTDTVQGHISTLNYDSFDKGSSYLVSHIEEKGAVAFVLPDYYESDEGDKLPKDSVKEGFFEYDLAKFKELYSDATHLLVIQAKAAGTIRDYYGFIPLSSPRGYLYADVIMVDVSNNKIDLRQTIVEQVELTSNAAWDDPENGFPEISKIVEKALLNGRDRIIKLL</sequence>
<feature type="chain" id="PRO_5014692090" evidence="1">
    <location>
        <begin position="21"/>
        <end position="232"/>
    </location>
</feature>
<organism evidence="2 3">
    <name type="scientific">Enterovibrio norvegicus</name>
    <dbReference type="NCBI Taxonomy" id="188144"/>
    <lineage>
        <taxon>Bacteria</taxon>
        <taxon>Pseudomonadati</taxon>
        <taxon>Pseudomonadota</taxon>
        <taxon>Gammaproteobacteria</taxon>
        <taxon>Vibrionales</taxon>
        <taxon>Vibrionaceae</taxon>
        <taxon>Enterovibrio</taxon>
    </lineage>
</organism>
<dbReference type="AlphaFoldDB" id="A0A2N7L830"/>
<evidence type="ECO:0000313" key="3">
    <source>
        <dbReference type="Proteomes" id="UP000235387"/>
    </source>
</evidence>
<proteinExistence type="predicted"/>
<dbReference type="Proteomes" id="UP000235387">
    <property type="component" value="Unassembled WGS sequence"/>
</dbReference>
<keyword evidence="1" id="KW-0732">Signal</keyword>
<feature type="signal peptide" evidence="1">
    <location>
        <begin position="1"/>
        <end position="20"/>
    </location>
</feature>
<dbReference type="RefSeq" id="WP_102391531.1">
    <property type="nucleotide sequence ID" value="NZ_MDAL01000034.1"/>
</dbReference>
<gene>
    <name evidence="2" type="ORF">BCT23_20605</name>
</gene>
<name>A0A2N7L830_9GAMM</name>